<dbReference type="InterPro" id="IPR006680">
    <property type="entry name" value="Amidohydro-rel"/>
</dbReference>
<keyword evidence="4 12" id="KW-0479">Metal-binding</keyword>
<feature type="domain" description="Amidohydrolase-related" evidence="13">
    <location>
        <begin position="50"/>
        <end position="378"/>
    </location>
</feature>
<dbReference type="InterPro" id="IPR032466">
    <property type="entry name" value="Metal_Hydrolase"/>
</dbReference>
<proteinExistence type="inferred from homology"/>
<feature type="binding site" evidence="12">
    <location>
        <position position="127"/>
    </location>
    <ligand>
        <name>Zn(2+)</name>
        <dbReference type="ChEBI" id="CHEBI:29105"/>
    </ligand>
</feature>
<dbReference type="Pfam" id="PF01979">
    <property type="entry name" value="Amidohydro_1"/>
    <property type="match status" value="1"/>
</dbReference>
<evidence type="ECO:0000256" key="5">
    <source>
        <dbReference type="ARBA" id="ARBA00022801"/>
    </source>
</evidence>
<keyword evidence="5 9" id="KW-0378">Hydrolase</keyword>
<dbReference type="Gene3D" id="3.20.20.140">
    <property type="entry name" value="Metal-dependent hydrolases"/>
    <property type="match status" value="1"/>
</dbReference>
<dbReference type="PIRSF" id="PIRSF038994">
    <property type="entry name" value="NagA"/>
    <property type="match status" value="1"/>
</dbReference>
<comment type="cofactor">
    <cofactor evidence="12">
        <name>a divalent metal cation</name>
        <dbReference type="ChEBI" id="CHEBI:60240"/>
    </cofactor>
    <text evidence="12">Binds 1 divalent metal cation per subunit.</text>
</comment>
<feature type="binding site" evidence="11">
    <location>
        <position position="225"/>
    </location>
    <ligand>
        <name>substrate</name>
    </ligand>
</feature>
<dbReference type="GO" id="GO:0046872">
    <property type="term" value="F:metal ion binding"/>
    <property type="evidence" value="ECO:0007669"/>
    <property type="project" value="UniProtKB-KW"/>
</dbReference>
<comment type="similarity">
    <text evidence="1 9">Belongs to the metallo-dependent hydrolases superfamily. NagA family.</text>
</comment>
<feature type="binding site" evidence="11">
    <location>
        <position position="249"/>
    </location>
    <ligand>
        <name>substrate</name>
    </ligand>
</feature>
<evidence type="ECO:0000256" key="3">
    <source>
        <dbReference type="ARBA" id="ARBA00018029"/>
    </source>
</evidence>
<dbReference type="EMBL" id="FOTJ01000012">
    <property type="protein sequence ID" value="SFL48340.1"/>
    <property type="molecule type" value="Genomic_DNA"/>
</dbReference>
<dbReference type="SUPFAM" id="SSF51338">
    <property type="entry name" value="Composite domain of metallo-dependent hydrolases"/>
    <property type="match status" value="1"/>
</dbReference>
<evidence type="ECO:0000256" key="4">
    <source>
        <dbReference type="ARBA" id="ARBA00022723"/>
    </source>
</evidence>
<dbReference type="SUPFAM" id="SSF51556">
    <property type="entry name" value="Metallo-dependent hydrolases"/>
    <property type="match status" value="1"/>
</dbReference>
<feature type="binding site" evidence="11">
    <location>
        <begin position="217"/>
        <end position="218"/>
    </location>
    <ligand>
        <name>substrate</name>
    </ligand>
</feature>
<dbReference type="OrthoDB" id="9776488at2"/>
<gene>
    <name evidence="14" type="ORF">SAMN05216438_11233</name>
</gene>
<comment type="pathway">
    <text evidence="8">Amino-sugar metabolism; N-acetylneuraminate degradation; D-fructose 6-phosphate from N-acetylneuraminate: step 4/5.</text>
</comment>
<dbReference type="InterPro" id="IPR003764">
    <property type="entry name" value="GlcNAc_6-P_deAcase"/>
</dbReference>
<dbReference type="Proteomes" id="UP000181969">
    <property type="component" value="Unassembled WGS sequence"/>
</dbReference>
<dbReference type="PANTHER" id="PTHR11113">
    <property type="entry name" value="N-ACETYLGLUCOSAMINE-6-PHOSPHATE DEACETYLASE"/>
    <property type="match status" value="1"/>
</dbReference>
<evidence type="ECO:0000256" key="6">
    <source>
        <dbReference type="ARBA" id="ARBA00023277"/>
    </source>
</evidence>
<dbReference type="InterPro" id="IPR011059">
    <property type="entry name" value="Metal-dep_hydrolase_composite"/>
</dbReference>
<evidence type="ECO:0000313" key="15">
    <source>
        <dbReference type="Proteomes" id="UP000181969"/>
    </source>
</evidence>
<dbReference type="EC" id="3.5.1.25" evidence="2"/>
<dbReference type="Gene3D" id="2.30.40.10">
    <property type="entry name" value="Urease, subunit C, domain 1"/>
    <property type="match status" value="1"/>
</dbReference>
<dbReference type="RefSeq" id="WP_074751586.1">
    <property type="nucleotide sequence ID" value="NZ_FOTJ01000012.1"/>
</dbReference>
<reference evidence="14 15" key="1">
    <citation type="submission" date="2016-10" db="EMBL/GenBank/DDBJ databases">
        <authorList>
            <person name="de Groot N.N."/>
        </authorList>
    </citation>
    <scope>NUCLEOTIDE SEQUENCE [LARGE SCALE GENOMIC DNA]</scope>
    <source>
        <strain evidence="14 15">M79</strain>
    </source>
</reference>
<comment type="catalytic activity">
    <reaction evidence="7">
        <text>N-acetyl-D-glucosamine 6-phosphate + H2O = D-glucosamine 6-phosphate + acetate</text>
        <dbReference type="Rhea" id="RHEA:22936"/>
        <dbReference type="ChEBI" id="CHEBI:15377"/>
        <dbReference type="ChEBI" id="CHEBI:30089"/>
        <dbReference type="ChEBI" id="CHEBI:57513"/>
        <dbReference type="ChEBI" id="CHEBI:58725"/>
        <dbReference type="EC" id="3.5.1.25"/>
    </reaction>
</comment>
<evidence type="ECO:0000256" key="10">
    <source>
        <dbReference type="PIRSR" id="PIRSR038994-1"/>
    </source>
</evidence>
<evidence type="ECO:0000256" key="9">
    <source>
        <dbReference type="PIRNR" id="PIRNR038994"/>
    </source>
</evidence>
<evidence type="ECO:0000256" key="12">
    <source>
        <dbReference type="PIRSR" id="PIRSR038994-3"/>
    </source>
</evidence>
<feature type="binding site" evidence="12">
    <location>
        <position position="193"/>
    </location>
    <ligand>
        <name>Zn(2+)</name>
        <dbReference type="ChEBI" id="CHEBI:29105"/>
    </ligand>
</feature>
<sequence length="382" mass="41576">MTYYIKADKFFYPYHTRNGGYLEIKEGKFGKHRQEVPQDAEVKDYTGYWIAPGLVDTHIHGFDGADVMDGQSELLDKISQGLLRGGVTSWIATPLTGEHEHLREVCEVVGNYEPTATGAKIQGFFLEGPYFTSRHKGAQNPAYMSDPNVQEFEKWNQAAHGMIRKIAVAPEREGSIEFIRALTKRGITVALGHSNATFAQATAAVEAGATVFVHTFNGMSPFNHREPGMVGAALSLPNTYAELICDGHHVHPTAAKILIQSKGAAHTVLITDAMRAAGMPDGDYMLGEFPVRVEGGAAHLKEGNSLAGSVLMLKDAIKNVVDWGIATPEEALMMASLTAAKSVNIDDRCGQIKEDYNADFIVLKSNMELSEVYVNGKQAMAS</sequence>
<feature type="binding site" evidence="12">
    <location>
        <position position="214"/>
    </location>
    <ligand>
        <name>Zn(2+)</name>
        <dbReference type="ChEBI" id="CHEBI:29105"/>
    </ligand>
</feature>
<evidence type="ECO:0000256" key="8">
    <source>
        <dbReference type="ARBA" id="ARBA00060590"/>
    </source>
</evidence>
<evidence type="ECO:0000256" key="11">
    <source>
        <dbReference type="PIRSR" id="PIRSR038994-2"/>
    </source>
</evidence>
<dbReference type="CDD" id="cd00854">
    <property type="entry name" value="NagA"/>
    <property type="match status" value="1"/>
</dbReference>
<accession>A0A1I4I2D6</accession>
<protein>
    <recommendedName>
        <fullName evidence="3">N-acetylglucosamine-6-phosphate deacetylase</fullName>
        <ecNumber evidence="2">3.5.1.25</ecNumber>
    </recommendedName>
</protein>
<evidence type="ECO:0000256" key="2">
    <source>
        <dbReference type="ARBA" id="ARBA00011899"/>
    </source>
</evidence>
<dbReference type="GO" id="GO:0006046">
    <property type="term" value="P:N-acetylglucosamine catabolic process"/>
    <property type="evidence" value="ECO:0007669"/>
    <property type="project" value="TreeGrafter"/>
</dbReference>
<keyword evidence="6 9" id="KW-0119">Carbohydrate metabolism</keyword>
<dbReference type="GO" id="GO:0008448">
    <property type="term" value="F:N-acetylglucosamine-6-phosphate deacetylase activity"/>
    <property type="evidence" value="ECO:0007669"/>
    <property type="project" value="UniProtKB-EC"/>
</dbReference>
<evidence type="ECO:0000256" key="1">
    <source>
        <dbReference type="ARBA" id="ARBA00010716"/>
    </source>
</evidence>
<evidence type="ECO:0000256" key="7">
    <source>
        <dbReference type="ARBA" id="ARBA00047647"/>
    </source>
</evidence>
<feature type="binding site" evidence="11">
    <location>
        <begin position="306"/>
        <end position="308"/>
    </location>
    <ligand>
        <name>substrate</name>
    </ligand>
</feature>
<name>A0A1I4I2D6_9LACT</name>
<evidence type="ECO:0000313" key="14">
    <source>
        <dbReference type="EMBL" id="SFL48340.1"/>
    </source>
</evidence>
<organism evidence="14 15">
    <name type="scientific">Lactococcus garvieae</name>
    <dbReference type="NCBI Taxonomy" id="1363"/>
    <lineage>
        <taxon>Bacteria</taxon>
        <taxon>Bacillati</taxon>
        <taxon>Bacillota</taxon>
        <taxon>Bacilli</taxon>
        <taxon>Lactobacillales</taxon>
        <taxon>Streptococcaceae</taxon>
        <taxon>Lactococcus</taxon>
    </lineage>
</organism>
<dbReference type="AlphaFoldDB" id="A0A1I4I2D6"/>
<feature type="active site" description="Proton donor/acceptor" evidence="10">
    <location>
        <position position="272"/>
    </location>
</feature>
<dbReference type="PANTHER" id="PTHR11113:SF14">
    <property type="entry name" value="N-ACETYLGLUCOSAMINE-6-PHOSPHATE DEACETYLASE"/>
    <property type="match status" value="1"/>
</dbReference>
<dbReference type="NCBIfam" id="TIGR00221">
    <property type="entry name" value="nagA"/>
    <property type="match status" value="1"/>
</dbReference>
<dbReference type="FunFam" id="3.20.20.140:FF:000004">
    <property type="entry name" value="N-acetylglucosamine-6-phosphate deacetylase"/>
    <property type="match status" value="1"/>
</dbReference>
<feature type="binding site" evidence="11">
    <location>
        <position position="138"/>
    </location>
    <ligand>
        <name>substrate</name>
    </ligand>
</feature>
<evidence type="ECO:0000259" key="13">
    <source>
        <dbReference type="Pfam" id="PF01979"/>
    </source>
</evidence>